<dbReference type="Proteomes" id="UP000075886">
    <property type="component" value="Unassembled WGS sequence"/>
</dbReference>
<dbReference type="EnsemblMetazoa" id="AFAF002064-RA">
    <property type="protein sequence ID" value="AFAF002064-PA"/>
    <property type="gene ID" value="AFAF002064"/>
</dbReference>
<sequence>MIAGYRLIVGPLLPLAVLLLLTYISVLELSSDGPPPPPPPPPFAADVGTLGCMSEPIAGCMMPSRGLSIVSFTCRPDSLIRFTTSLWLMPVMSIELTAIMRSPIFSSPHRSAGLPGIRSPMDEPRHWPDDEMITKPKPSFSLRVTSTFSISSAFSSANGSDGVFARARVSTSGVLGRVGKISFVCVLYRSAVGVLLRNRLPGPSFFINPPPPPPPVPNLAISMLLRSLFVSLLLPGSDEEEEADVTGPEDGPTNNPPPPPPPPPTPPGPRCTFSVVSMLFGQSFSTCTTSLWLMSFTGIELMLSSTSPSCSGFLCCTNSLADEEAGACGSIRKPPFSRNFSSLSAMTAPPPFCPNPSTAIVVTTSVFGSFGSNGSG</sequence>
<dbReference type="EMBL" id="AXCN02001809">
    <property type="status" value="NOT_ANNOTATED_CDS"/>
    <property type="molecule type" value="Genomic_DNA"/>
</dbReference>
<feature type="region of interest" description="Disordered" evidence="1">
    <location>
        <begin position="239"/>
        <end position="268"/>
    </location>
</feature>
<dbReference type="VEuPathDB" id="VectorBase:AFAF002064"/>
<organism evidence="2 3">
    <name type="scientific">Anopheles farauti</name>
    <dbReference type="NCBI Taxonomy" id="69004"/>
    <lineage>
        <taxon>Eukaryota</taxon>
        <taxon>Metazoa</taxon>
        <taxon>Ecdysozoa</taxon>
        <taxon>Arthropoda</taxon>
        <taxon>Hexapoda</taxon>
        <taxon>Insecta</taxon>
        <taxon>Pterygota</taxon>
        <taxon>Neoptera</taxon>
        <taxon>Endopterygota</taxon>
        <taxon>Diptera</taxon>
        <taxon>Nematocera</taxon>
        <taxon>Culicoidea</taxon>
        <taxon>Culicidae</taxon>
        <taxon>Anophelinae</taxon>
        <taxon>Anopheles</taxon>
    </lineage>
</organism>
<proteinExistence type="predicted"/>
<keyword evidence="3" id="KW-1185">Reference proteome</keyword>
<evidence type="ECO:0000313" key="3">
    <source>
        <dbReference type="Proteomes" id="UP000075886"/>
    </source>
</evidence>
<reference evidence="3" key="1">
    <citation type="submission" date="2014-01" db="EMBL/GenBank/DDBJ databases">
        <title>The Genome Sequence of Anopheles farauti FAR1 (V2).</title>
        <authorList>
            <consortium name="The Broad Institute Genomics Platform"/>
            <person name="Neafsey D.E."/>
            <person name="Besansky N."/>
            <person name="Howell P."/>
            <person name="Walton C."/>
            <person name="Young S.K."/>
            <person name="Zeng Q."/>
            <person name="Gargeya S."/>
            <person name="Fitzgerald M."/>
            <person name="Haas B."/>
            <person name="Abouelleil A."/>
            <person name="Allen A.W."/>
            <person name="Alvarado L."/>
            <person name="Arachchi H.M."/>
            <person name="Berlin A.M."/>
            <person name="Chapman S.B."/>
            <person name="Gainer-Dewar J."/>
            <person name="Goldberg J."/>
            <person name="Griggs A."/>
            <person name="Gujja S."/>
            <person name="Hansen M."/>
            <person name="Howarth C."/>
            <person name="Imamovic A."/>
            <person name="Ireland A."/>
            <person name="Larimer J."/>
            <person name="McCowan C."/>
            <person name="Murphy C."/>
            <person name="Pearson M."/>
            <person name="Poon T.W."/>
            <person name="Priest M."/>
            <person name="Roberts A."/>
            <person name="Saif S."/>
            <person name="Shea T."/>
            <person name="Sisk P."/>
            <person name="Sykes S."/>
            <person name="Wortman J."/>
            <person name="Nusbaum C."/>
            <person name="Birren B."/>
        </authorList>
    </citation>
    <scope>NUCLEOTIDE SEQUENCE [LARGE SCALE GENOMIC DNA]</scope>
    <source>
        <strain evidence="3">FAR1</strain>
    </source>
</reference>
<reference evidence="2" key="2">
    <citation type="submission" date="2020-05" db="UniProtKB">
        <authorList>
            <consortium name="EnsemblMetazoa"/>
        </authorList>
    </citation>
    <scope>IDENTIFICATION</scope>
    <source>
        <strain evidence="2">FAR1</strain>
    </source>
</reference>
<dbReference type="AlphaFoldDB" id="A0A182Q2Z9"/>
<feature type="compositionally biased region" description="Pro residues" evidence="1">
    <location>
        <begin position="254"/>
        <end position="268"/>
    </location>
</feature>
<evidence type="ECO:0000313" key="2">
    <source>
        <dbReference type="EnsemblMetazoa" id="AFAF002064-PA"/>
    </source>
</evidence>
<name>A0A182Q2Z9_9DIPT</name>
<accession>A0A182Q2Z9</accession>
<protein>
    <submittedName>
        <fullName evidence="2">Uncharacterized protein</fullName>
    </submittedName>
</protein>
<evidence type="ECO:0000256" key="1">
    <source>
        <dbReference type="SAM" id="MobiDB-lite"/>
    </source>
</evidence>